<sequence>MDKEELYLDCRVIRTKRALNKSLLHFLKHERFSDINVSDISKHAGVTRSSFYNHYSSKGELLNSLMSMKHRELVYAYRKPLLRQHPFSFSRLPPSELHIFNHISHNADYYSTILKSDLSSMVETWMIESFKTINLEEVNVKDDNIQSDLLASYLAYAVVGLIKQWVEEDYKYDAEFMNEQLLALMKIPPHKTFHIKLHR</sequence>
<reference evidence="4 5" key="1">
    <citation type="submission" date="2016-11" db="EMBL/GenBank/DDBJ databases">
        <authorList>
            <person name="Jaros S."/>
            <person name="Januszkiewicz K."/>
            <person name="Wedrychowicz H."/>
        </authorList>
    </citation>
    <scope>NUCLEOTIDE SEQUENCE [LARGE SCALE GENOMIC DNA]</scope>
    <source>
        <strain evidence="4 5">DSM 16010</strain>
    </source>
</reference>
<organism evidence="4 5">
    <name type="scientific">Lacicoccus alkaliphilus DSM 16010</name>
    <dbReference type="NCBI Taxonomy" id="1123231"/>
    <lineage>
        <taxon>Bacteria</taxon>
        <taxon>Bacillati</taxon>
        <taxon>Bacillota</taxon>
        <taxon>Bacilli</taxon>
        <taxon>Bacillales</taxon>
        <taxon>Salinicoccaceae</taxon>
        <taxon>Lacicoccus</taxon>
    </lineage>
</organism>
<evidence type="ECO:0000256" key="1">
    <source>
        <dbReference type="ARBA" id="ARBA00023125"/>
    </source>
</evidence>
<dbReference type="InterPro" id="IPR039532">
    <property type="entry name" value="TetR_C_Firmicutes"/>
</dbReference>
<dbReference type="PANTHER" id="PTHR43479">
    <property type="entry name" value="ACREF/ENVCD OPERON REPRESSOR-RELATED"/>
    <property type="match status" value="1"/>
</dbReference>
<keyword evidence="5" id="KW-1185">Reference proteome</keyword>
<dbReference type="SUPFAM" id="SSF46689">
    <property type="entry name" value="Homeodomain-like"/>
    <property type="match status" value="1"/>
</dbReference>
<dbReference type="GO" id="GO:0003677">
    <property type="term" value="F:DNA binding"/>
    <property type="evidence" value="ECO:0007669"/>
    <property type="project" value="UniProtKB-UniRule"/>
</dbReference>
<dbReference type="Pfam" id="PF00440">
    <property type="entry name" value="TetR_N"/>
    <property type="match status" value="1"/>
</dbReference>
<name>A0A1M7JJR3_9BACL</name>
<proteinExistence type="predicted"/>
<dbReference type="Pfam" id="PF14278">
    <property type="entry name" value="TetR_C_8"/>
    <property type="match status" value="1"/>
</dbReference>
<dbReference type="Proteomes" id="UP000184206">
    <property type="component" value="Unassembled WGS sequence"/>
</dbReference>
<evidence type="ECO:0000313" key="4">
    <source>
        <dbReference type="EMBL" id="SHM53238.1"/>
    </source>
</evidence>
<keyword evidence="1 2" id="KW-0238">DNA-binding</keyword>
<evidence type="ECO:0000256" key="2">
    <source>
        <dbReference type="PROSITE-ProRule" id="PRU00335"/>
    </source>
</evidence>
<dbReference type="PANTHER" id="PTHR43479:SF7">
    <property type="entry name" value="TETR-FAMILY TRANSCRIPTIONAL REGULATOR"/>
    <property type="match status" value="1"/>
</dbReference>
<evidence type="ECO:0000313" key="5">
    <source>
        <dbReference type="Proteomes" id="UP000184206"/>
    </source>
</evidence>
<protein>
    <submittedName>
        <fullName evidence="4">Transcriptional regulator, TetR family</fullName>
    </submittedName>
</protein>
<dbReference type="AlphaFoldDB" id="A0A1M7JJR3"/>
<dbReference type="EMBL" id="FRCF01000013">
    <property type="protein sequence ID" value="SHM53238.1"/>
    <property type="molecule type" value="Genomic_DNA"/>
</dbReference>
<gene>
    <name evidence="4" type="ORF">SAMN02745189_02325</name>
</gene>
<dbReference type="STRING" id="1123231.SAMN02745189_02325"/>
<dbReference type="Gene3D" id="1.10.357.10">
    <property type="entry name" value="Tetracycline Repressor, domain 2"/>
    <property type="match status" value="1"/>
</dbReference>
<dbReference type="InterPro" id="IPR050624">
    <property type="entry name" value="HTH-type_Tx_Regulator"/>
</dbReference>
<accession>A0A1M7JJR3</accession>
<dbReference type="PROSITE" id="PS50977">
    <property type="entry name" value="HTH_TETR_2"/>
    <property type="match status" value="1"/>
</dbReference>
<feature type="domain" description="HTH tetR-type" evidence="3">
    <location>
        <begin position="13"/>
        <end position="73"/>
    </location>
</feature>
<dbReference type="InterPro" id="IPR009057">
    <property type="entry name" value="Homeodomain-like_sf"/>
</dbReference>
<feature type="DNA-binding region" description="H-T-H motif" evidence="2">
    <location>
        <begin position="36"/>
        <end position="55"/>
    </location>
</feature>
<dbReference type="InterPro" id="IPR001647">
    <property type="entry name" value="HTH_TetR"/>
</dbReference>
<dbReference type="RefSeq" id="WP_072710742.1">
    <property type="nucleotide sequence ID" value="NZ_FRCF01000013.1"/>
</dbReference>
<dbReference type="OrthoDB" id="9810250at2"/>
<evidence type="ECO:0000259" key="3">
    <source>
        <dbReference type="PROSITE" id="PS50977"/>
    </source>
</evidence>